<dbReference type="NCBIfam" id="TIGR01953">
    <property type="entry name" value="NusA"/>
    <property type="match status" value="1"/>
</dbReference>
<sequence>MTKEILGALKLMADEKSIPLDELITTIEEAVTQAAIRRLGRENLEARFDLDSAEFELYETVEISDEKEDGKTTISLEKAQKIEPEAMPGESIKRKIVLKDLGRIAAQSVRQMIHKKGIEGERHRMMAAYQSRIGEMVTGEMIRRGENGYIFSLSNVEAILPPKEQLQSDKFERGRRVKLAIADISTGRMDPVVIVSRVHPGLLRKLIELEVPEINEGIVEIVSVVRDQSGRSKVAVKSRKHNVDAVGACVGMRGTRIQPVVKELNGEKIDVITWTDDPAKNIASALIPAKGLKVIVNEEEKTADVIAPESELSLAIGKKGVNIKLALKLTGWRIDVMSQKEYDEKQARIKRIREMEEKREQ</sequence>
<evidence type="ECO:0000256" key="3">
    <source>
        <dbReference type="ARBA" id="ARBA00022814"/>
    </source>
</evidence>
<evidence type="ECO:0000259" key="7">
    <source>
        <dbReference type="SMART" id="SM00322"/>
    </source>
</evidence>
<dbReference type="InterPro" id="IPR015946">
    <property type="entry name" value="KH_dom-like_a/b"/>
</dbReference>
<accession>A0A3B1C0Z3</accession>
<keyword evidence="5" id="KW-0805">Transcription regulation</keyword>
<dbReference type="InterPro" id="IPR013735">
    <property type="entry name" value="TF_NusA_N"/>
</dbReference>
<dbReference type="InterPro" id="IPR010213">
    <property type="entry name" value="TF_NusA"/>
</dbReference>
<gene>
    <name evidence="8" type="ORF">MNBD_NITROSPINAE02-1753</name>
</gene>
<dbReference type="SUPFAM" id="SSF69705">
    <property type="entry name" value="Transcription factor NusA, N-terminal domain"/>
    <property type="match status" value="1"/>
</dbReference>
<keyword evidence="6" id="KW-0804">Transcription</keyword>
<dbReference type="InterPro" id="IPR009019">
    <property type="entry name" value="KH_sf_prok-type"/>
</dbReference>
<dbReference type="SUPFAM" id="SSF54814">
    <property type="entry name" value="Prokaryotic type KH domain (KH-domain type II)"/>
    <property type="match status" value="2"/>
</dbReference>
<dbReference type="InterPro" id="IPR058582">
    <property type="entry name" value="KH_NusA_2nd"/>
</dbReference>
<dbReference type="EMBL" id="UOGE01000090">
    <property type="protein sequence ID" value="VAX23869.1"/>
    <property type="molecule type" value="Genomic_DNA"/>
</dbReference>
<dbReference type="GO" id="GO:0006353">
    <property type="term" value="P:DNA-templated transcription termination"/>
    <property type="evidence" value="ECO:0007669"/>
    <property type="project" value="UniProtKB-KW"/>
</dbReference>
<dbReference type="AlphaFoldDB" id="A0A3B1C0Z3"/>
<evidence type="ECO:0000256" key="5">
    <source>
        <dbReference type="ARBA" id="ARBA00023015"/>
    </source>
</evidence>
<keyword evidence="4" id="KW-0694">RNA-binding</keyword>
<dbReference type="Pfam" id="PF26594">
    <property type="entry name" value="KH_NusA_2nd"/>
    <property type="match status" value="1"/>
</dbReference>
<dbReference type="Pfam" id="PF08529">
    <property type="entry name" value="NusA_N"/>
    <property type="match status" value="1"/>
</dbReference>
<dbReference type="GO" id="GO:0005829">
    <property type="term" value="C:cytosol"/>
    <property type="evidence" value="ECO:0007669"/>
    <property type="project" value="TreeGrafter"/>
</dbReference>
<dbReference type="InterPro" id="IPR030842">
    <property type="entry name" value="TF_NusA_bacterial"/>
</dbReference>
<organism evidence="8">
    <name type="scientific">hydrothermal vent metagenome</name>
    <dbReference type="NCBI Taxonomy" id="652676"/>
    <lineage>
        <taxon>unclassified sequences</taxon>
        <taxon>metagenomes</taxon>
        <taxon>ecological metagenomes</taxon>
    </lineage>
</organism>
<dbReference type="CDD" id="cd02134">
    <property type="entry name" value="KH-II_NusA_rpt1"/>
    <property type="match status" value="1"/>
</dbReference>
<dbReference type="HAMAP" id="MF_00945_B">
    <property type="entry name" value="NusA_B"/>
    <property type="match status" value="1"/>
</dbReference>
<feature type="domain" description="K Homology" evidence="7">
    <location>
        <begin position="299"/>
        <end position="357"/>
    </location>
</feature>
<dbReference type="PROSITE" id="PS50084">
    <property type="entry name" value="KH_TYPE_1"/>
    <property type="match status" value="1"/>
</dbReference>
<dbReference type="InterPro" id="IPR025249">
    <property type="entry name" value="TF_NusA_KH_1st"/>
</dbReference>
<dbReference type="CDD" id="cd22529">
    <property type="entry name" value="KH-II_NusA_rpt2"/>
    <property type="match status" value="1"/>
</dbReference>
<proteinExistence type="inferred from homology"/>
<dbReference type="InterPro" id="IPR036555">
    <property type="entry name" value="NusA_N_sf"/>
</dbReference>
<name>A0A3B1C0Z3_9ZZZZ</name>
<dbReference type="GO" id="GO:0003723">
    <property type="term" value="F:RNA binding"/>
    <property type="evidence" value="ECO:0007669"/>
    <property type="project" value="UniProtKB-KW"/>
</dbReference>
<reference evidence="8" key="1">
    <citation type="submission" date="2018-06" db="EMBL/GenBank/DDBJ databases">
        <authorList>
            <person name="Zhirakovskaya E."/>
        </authorList>
    </citation>
    <scope>NUCLEOTIDE SEQUENCE</scope>
</reference>
<keyword evidence="1" id="KW-0806">Transcription termination</keyword>
<keyword evidence="3" id="KW-0889">Transcription antitermination</keyword>
<dbReference type="PANTHER" id="PTHR22648:SF0">
    <property type="entry name" value="TRANSCRIPTION TERMINATION_ANTITERMINATION PROTEIN NUSA"/>
    <property type="match status" value="1"/>
</dbReference>
<evidence type="ECO:0000313" key="8">
    <source>
        <dbReference type="EMBL" id="VAX23869.1"/>
    </source>
</evidence>
<evidence type="ECO:0000256" key="1">
    <source>
        <dbReference type="ARBA" id="ARBA00022472"/>
    </source>
</evidence>
<feature type="domain" description="K Homology" evidence="7">
    <location>
        <begin position="228"/>
        <end position="291"/>
    </location>
</feature>
<protein>
    <submittedName>
        <fullName evidence="8">Transcription termination protein NusA</fullName>
    </submittedName>
</protein>
<dbReference type="PANTHER" id="PTHR22648">
    <property type="entry name" value="TRANSCRIPTION TERMINATION FACTOR NUSA"/>
    <property type="match status" value="1"/>
</dbReference>
<dbReference type="FunFam" id="3.30.300.20:FF:000005">
    <property type="entry name" value="Transcription termination/antitermination protein NusA"/>
    <property type="match status" value="1"/>
</dbReference>
<evidence type="ECO:0000256" key="6">
    <source>
        <dbReference type="ARBA" id="ARBA00023163"/>
    </source>
</evidence>
<dbReference type="GO" id="GO:0003700">
    <property type="term" value="F:DNA-binding transcription factor activity"/>
    <property type="evidence" value="ECO:0007669"/>
    <property type="project" value="InterPro"/>
</dbReference>
<dbReference type="SMART" id="SM00322">
    <property type="entry name" value="KH"/>
    <property type="match status" value="2"/>
</dbReference>
<dbReference type="GO" id="GO:0031564">
    <property type="term" value="P:transcription antitermination"/>
    <property type="evidence" value="ECO:0007669"/>
    <property type="project" value="UniProtKB-KW"/>
</dbReference>
<dbReference type="Pfam" id="PF13184">
    <property type="entry name" value="KH_NusA_1st"/>
    <property type="match status" value="1"/>
</dbReference>
<dbReference type="FunFam" id="3.30.300.20:FF:000002">
    <property type="entry name" value="Transcription termination/antitermination protein NusA"/>
    <property type="match status" value="1"/>
</dbReference>
<evidence type="ECO:0000256" key="2">
    <source>
        <dbReference type="ARBA" id="ARBA00022490"/>
    </source>
</evidence>
<keyword evidence="2" id="KW-0963">Cytoplasm</keyword>
<dbReference type="InterPro" id="IPR004087">
    <property type="entry name" value="KH_dom"/>
</dbReference>
<dbReference type="InterPro" id="IPR012340">
    <property type="entry name" value="NA-bd_OB-fold"/>
</dbReference>
<dbReference type="SUPFAM" id="SSF50249">
    <property type="entry name" value="Nucleic acid-binding proteins"/>
    <property type="match status" value="1"/>
</dbReference>
<evidence type="ECO:0000256" key="4">
    <source>
        <dbReference type="ARBA" id="ARBA00022884"/>
    </source>
</evidence>
<dbReference type="Gene3D" id="3.30.300.20">
    <property type="match status" value="2"/>
</dbReference>
<dbReference type="Gene3D" id="3.30.1480.10">
    <property type="entry name" value="NusA, N-terminal domain"/>
    <property type="match status" value="1"/>
</dbReference>
<dbReference type="Gene3D" id="2.40.50.140">
    <property type="entry name" value="Nucleic acid-binding proteins"/>
    <property type="match status" value="1"/>
</dbReference>